<dbReference type="Pfam" id="PF20684">
    <property type="entry name" value="Fung_rhodopsin"/>
    <property type="match status" value="1"/>
</dbReference>
<evidence type="ECO:0000256" key="3">
    <source>
        <dbReference type="ARBA" id="ARBA00022989"/>
    </source>
</evidence>
<evidence type="ECO:0000256" key="5">
    <source>
        <dbReference type="ARBA" id="ARBA00038359"/>
    </source>
</evidence>
<keyword evidence="4 7" id="KW-0472">Membrane</keyword>
<proteinExistence type="inferred from homology"/>
<comment type="caution">
    <text evidence="10">The sequence shown here is derived from an EMBL/GenBank/DDBJ whole genome shotgun (WGS) entry which is preliminary data.</text>
</comment>
<comment type="subcellular location">
    <subcellularLocation>
        <location evidence="1">Membrane</location>
        <topology evidence="1">Multi-pass membrane protein</topology>
    </subcellularLocation>
</comment>
<keyword evidence="2 7" id="KW-0812">Transmembrane</keyword>
<evidence type="ECO:0000256" key="1">
    <source>
        <dbReference type="ARBA" id="ARBA00004141"/>
    </source>
</evidence>
<gene>
    <name evidence="10" type="ORF">VTL71DRAFT_12023</name>
</gene>
<feature type="transmembrane region" description="Helical" evidence="7">
    <location>
        <begin position="259"/>
        <end position="284"/>
    </location>
</feature>
<feature type="transmembrane region" description="Helical" evidence="7">
    <location>
        <begin position="135"/>
        <end position="158"/>
    </location>
</feature>
<name>A0ABR4CRV9_9HELO</name>
<dbReference type="PANTHER" id="PTHR33048:SF158">
    <property type="entry name" value="MEMBRANE PROTEIN PTH11-LIKE, PUTATIVE-RELATED"/>
    <property type="match status" value="1"/>
</dbReference>
<protein>
    <recommendedName>
        <fullName evidence="9">Rhodopsin domain-containing protein</fullName>
    </recommendedName>
</protein>
<dbReference type="Proteomes" id="UP001595075">
    <property type="component" value="Unassembled WGS sequence"/>
</dbReference>
<dbReference type="InterPro" id="IPR052337">
    <property type="entry name" value="SAT4-like"/>
</dbReference>
<dbReference type="PANTHER" id="PTHR33048">
    <property type="entry name" value="PTH11-LIKE INTEGRAL MEMBRANE PROTEIN (AFU_ORTHOLOGUE AFUA_5G11245)"/>
    <property type="match status" value="1"/>
</dbReference>
<feature type="domain" description="Rhodopsin" evidence="9">
    <location>
        <begin position="123"/>
        <end position="360"/>
    </location>
</feature>
<feature type="compositionally biased region" description="Polar residues" evidence="6">
    <location>
        <begin position="565"/>
        <end position="578"/>
    </location>
</feature>
<evidence type="ECO:0000313" key="11">
    <source>
        <dbReference type="Proteomes" id="UP001595075"/>
    </source>
</evidence>
<dbReference type="EMBL" id="JAZHXI010000004">
    <property type="protein sequence ID" value="KAL2072680.1"/>
    <property type="molecule type" value="Genomic_DNA"/>
</dbReference>
<feature type="transmembrane region" description="Helical" evidence="7">
    <location>
        <begin position="296"/>
        <end position="314"/>
    </location>
</feature>
<feature type="signal peptide" evidence="8">
    <location>
        <begin position="1"/>
        <end position="18"/>
    </location>
</feature>
<evidence type="ECO:0000256" key="4">
    <source>
        <dbReference type="ARBA" id="ARBA00023136"/>
    </source>
</evidence>
<sequence>MRNTILIFALQFLALALAQPSPSFGEYLTRFPECAAQCSLPIIDNLGSPNGPILDISTALCPDIPSMRAISGCIQTNCSHVDAAAAWPFQQILCQDYPIPTQAPYIRNLTITMAALAAVFVLLRFYSRTMVVRRFWWDDGIVAIAALFMIMIAVVMIWDSTIGLGLHAWDVESPEKLVMIAKVFYVMRLFYVIVQVLLKVSILLFYLRVFPVPWMQVLIWIMIAFTLLHGVAFVFPVLFQCTPVALLWDPRVQGHCIPLKTLTLPGAVFSIFEDFAILLLPIPCLSKLNVGRGKKFSLIAMFSVGIIACVISIVRVKPVIDYRDTLDQSWDSIHLLAWSEVELTVATICVCLPSLKPILNHHVPQYFGSSSSRGFVVGNLSPESPTSRDRDMFDSIGRENKRNWLSSRLTFKSFDTFRKSGKQLSEASDLVVGNPPAQGGITIKTEIRNWTEDNGELEKGLGIPSSGSQMPSNYRLVVRGDDNFRIDIEEDRDPWMDKVHRIRHLSQATNDLSAPRSTIGSRAETKAFDLPEVPVNGDSGELSTSDTRVRRTTETAEVPIFLDQETGSQKGQAGSFQECSDAESGPDRGSRSESNWSLQDATDRFWRINSVRMSRFRISAFERASGRSSPAGGTGESLMSDA</sequence>
<reference evidence="10 11" key="1">
    <citation type="journal article" date="2024" name="Commun. Biol.">
        <title>Comparative genomic analysis of thermophilic fungi reveals convergent evolutionary adaptations and gene losses.</title>
        <authorList>
            <person name="Steindorff A.S."/>
            <person name="Aguilar-Pontes M.V."/>
            <person name="Robinson A.J."/>
            <person name="Andreopoulos B."/>
            <person name="LaButti K."/>
            <person name="Kuo A."/>
            <person name="Mondo S."/>
            <person name="Riley R."/>
            <person name="Otillar R."/>
            <person name="Haridas S."/>
            <person name="Lipzen A."/>
            <person name="Grimwood J."/>
            <person name="Schmutz J."/>
            <person name="Clum A."/>
            <person name="Reid I.D."/>
            <person name="Moisan M.C."/>
            <person name="Butler G."/>
            <person name="Nguyen T.T.M."/>
            <person name="Dewar K."/>
            <person name="Conant G."/>
            <person name="Drula E."/>
            <person name="Henrissat B."/>
            <person name="Hansel C."/>
            <person name="Singer S."/>
            <person name="Hutchinson M.I."/>
            <person name="de Vries R.P."/>
            <person name="Natvig D.O."/>
            <person name="Powell A.J."/>
            <person name="Tsang A."/>
            <person name="Grigoriev I.V."/>
        </authorList>
    </citation>
    <scope>NUCLEOTIDE SEQUENCE [LARGE SCALE GENOMIC DNA]</scope>
    <source>
        <strain evidence="10 11">CBS 494.80</strain>
    </source>
</reference>
<evidence type="ECO:0000313" key="10">
    <source>
        <dbReference type="EMBL" id="KAL2072680.1"/>
    </source>
</evidence>
<feature type="chain" id="PRO_5045871122" description="Rhodopsin domain-containing protein" evidence="8">
    <location>
        <begin position="19"/>
        <end position="642"/>
    </location>
</feature>
<feature type="compositionally biased region" description="Polar residues" evidence="6">
    <location>
        <begin position="510"/>
        <end position="520"/>
    </location>
</feature>
<dbReference type="InterPro" id="IPR049326">
    <property type="entry name" value="Rhodopsin_dom_fungi"/>
</dbReference>
<keyword evidence="3 7" id="KW-1133">Transmembrane helix</keyword>
<evidence type="ECO:0000256" key="8">
    <source>
        <dbReference type="SAM" id="SignalP"/>
    </source>
</evidence>
<feature type="transmembrane region" description="Helical" evidence="7">
    <location>
        <begin position="217"/>
        <end position="239"/>
    </location>
</feature>
<keyword evidence="8" id="KW-0732">Signal</keyword>
<accession>A0ABR4CRV9</accession>
<evidence type="ECO:0000259" key="9">
    <source>
        <dbReference type="Pfam" id="PF20684"/>
    </source>
</evidence>
<keyword evidence="11" id="KW-1185">Reference proteome</keyword>
<feature type="region of interest" description="Disordered" evidence="6">
    <location>
        <begin position="510"/>
        <end position="596"/>
    </location>
</feature>
<organism evidence="10 11">
    <name type="scientific">Oculimacula yallundae</name>
    <dbReference type="NCBI Taxonomy" id="86028"/>
    <lineage>
        <taxon>Eukaryota</taxon>
        <taxon>Fungi</taxon>
        <taxon>Dikarya</taxon>
        <taxon>Ascomycota</taxon>
        <taxon>Pezizomycotina</taxon>
        <taxon>Leotiomycetes</taxon>
        <taxon>Helotiales</taxon>
        <taxon>Ploettnerulaceae</taxon>
        <taxon>Oculimacula</taxon>
    </lineage>
</organism>
<evidence type="ECO:0000256" key="2">
    <source>
        <dbReference type="ARBA" id="ARBA00022692"/>
    </source>
</evidence>
<feature type="transmembrane region" description="Helical" evidence="7">
    <location>
        <begin position="178"/>
        <end position="205"/>
    </location>
</feature>
<feature type="region of interest" description="Disordered" evidence="6">
    <location>
        <begin position="619"/>
        <end position="642"/>
    </location>
</feature>
<evidence type="ECO:0000256" key="7">
    <source>
        <dbReference type="SAM" id="Phobius"/>
    </source>
</evidence>
<feature type="transmembrane region" description="Helical" evidence="7">
    <location>
        <begin position="105"/>
        <end position="123"/>
    </location>
</feature>
<comment type="similarity">
    <text evidence="5">Belongs to the SAT4 family.</text>
</comment>
<evidence type="ECO:0000256" key="6">
    <source>
        <dbReference type="SAM" id="MobiDB-lite"/>
    </source>
</evidence>